<name>A0ABN1ZJ38_9ACTN</name>
<protein>
    <recommendedName>
        <fullName evidence="1">Condensation domain-containing protein</fullName>
    </recommendedName>
</protein>
<accession>A0ABN1ZJ38</accession>
<keyword evidence="3" id="KW-1185">Reference proteome</keyword>
<dbReference type="InterPro" id="IPR001242">
    <property type="entry name" value="Condensation_dom"/>
</dbReference>
<dbReference type="PANTHER" id="PTHR45527">
    <property type="entry name" value="NONRIBOSOMAL PEPTIDE SYNTHETASE"/>
    <property type="match status" value="1"/>
</dbReference>
<proteinExistence type="predicted"/>
<dbReference type="InterPro" id="IPR023213">
    <property type="entry name" value="CAT-like_dom_sf"/>
</dbReference>
<dbReference type="PANTHER" id="PTHR45527:SF1">
    <property type="entry name" value="FATTY ACID SYNTHASE"/>
    <property type="match status" value="1"/>
</dbReference>
<gene>
    <name evidence="2" type="ORF">GCM10009827_003590</name>
</gene>
<organism evidence="2 3">
    <name type="scientific">Dactylosporangium maewongense</name>
    <dbReference type="NCBI Taxonomy" id="634393"/>
    <lineage>
        <taxon>Bacteria</taxon>
        <taxon>Bacillati</taxon>
        <taxon>Actinomycetota</taxon>
        <taxon>Actinomycetes</taxon>
        <taxon>Micromonosporales</taxon>
        <taxon>Micromonosporaceae</taxon>
        <taxon>Dactylosporangium</taxon>
    </lineage>
</organism>
<evidence type="ECO:0000259" key="1">
    <source>
        <dbReference type="Pfam" id="PF00668"/>
    </source>
</evidence>
<feature type="domain" description="Condensation" evidence="1">
    <location>
        <begin position="51"/>
        <end position="290"/>
    </location>
</feature>
<sequence length="447" mass="48514">MTSHVVAFQGDGAGAEELTWGQRDVWDLMRRTGRTMNIGGAVRAGDGETVEGVAAVLRFLAGRHQALRTRLSPVDGGPPRQVVSASGEIALEVVDVVDDEPDLVAERLRVRYQTTPFDPFAEWPVRMAVVRSGGTLTHVVVMYYHVVVDGFGINAIVRDLARLDPATGLATAPAEGTQPLDLARRQRAPEALRQSGKSLRYWQRQLLRVPPAPVPSTPPDGPRFREIVCVSPALALAVRRLSARTRVASGPILLAAYAVATARLTGADTAVVQVIVSNRFRPGFADAVGSLRQFGLCVIDVGGPFEEVVARAWSAAIGAYKHGYYDTAAHQSLVAGRESDLSCYLNDRRMETRDDDAAADPPDGDVEAALPLTKLDWGLHEETYDGSLYLHVEDTADASDAVMFTLWGDTHRYPPEALLRCARDIEAVVVDPFRSRGPRRTSGPPPR</sequence>
<dbReference type="Gene3D" id="3.30.559.10">
    <property type="entry name" value="Chloramphenicol acetyltransferase-like domain"/>
    <property type="match status" value="1"/>
</dbReference>
<comment type="caution">
    <text evidence="2">The sequence shown here is derived from an EMBL/GenBank/DDBJ whole genome shotgun (WGS) entry which is preliminary data.</text>
</comment>
<dbReference type="Pfam" id="PF00668">
    <property type="entry name" value="Condensation"/>
    <property type="match status" value="1"/>
</dbReference>
<evidence type="ECO:0000313" key="3">
    <source>
        <dbReference type="Proteomes" id="UP001501470"/>
    </source>
</evidence>
<dbReference type="Gene3D" id="3.30.559.30">
    <property type="entry name" value="Nonribosomal peptide synthetase, condensation domain"/>
    <property type="match status" value="1"/>
</dbReference>
<evidence type="ECO:0000313" key="2">
    <source>
        <dbReference type="EMBL" id="GAA1499806.1"/>
    </source>
</evidence>
<dbReference type="Proteomes" id="UP001501470">
    <property type="component" value="Unassembled WGS sequence"/>
</dbReference>
<reference evidence="2 3" key="1">
    <citation type="journal article" date="2019" name="Int. J. Syst. Evol. Microbiol.">
        <title>The Global Catalogue of Microorganisms (GCM) 10K type strain sequencing project: providing services to taxonomists for standard genome sequencing and annotation.</title>
        <authorList>
            <consortium name="The Broad Institute Genomics Platform"/>
            <consortium name="The Broad Institute Genome Sequencing Center for Infectious Disease"/>
            <person name="Wu L."/>
            <person name="Ma J."/>
        </authorList>
    </citation>
    <scope>NUCLEOTIDE SEQUENCE [LARGE SCALE GENOMIC DNA]</scope>
    <source>
        <strain evidence="2 3">JCM 15933</strain>
    </source>
</reference>
<dbReference type="SUPFAM" id="SSF52777">
    <property type="entry name" value="CoA-dependent acyltransferases"/>
    <property type="match status" value="2"/>
</dbReference>
<dbReference type="EMBL" id="BAAAQD010000001">
    <property type="protein sequence ID" value="GAA1499806.1"/>
    <property type="molecule type" value="Genomic_DNA"/>
</dbReference>